<evidence type="ECO:0000313" key="5">
    <source>
        <dbReference type="Proteomes" id="UP001139353"/>
    </source>
</evidence>
<protein>
    <submittedName>
        <fullName evidence="4">FG-GAP-like repeat-containing protein</fullName>
    </submittedName>
</protein>
<feature type="signal peptide" evidence="2">
    <location>
        <begin position="1"/>
        <end position="18"/>
    </location>
</feature>
<dbReference type="Gene3D" id="2.130.10.130">
    <property type="entry name" value="Integrin alpha, N-terminal"/>
    <property type="match status" value="1"/>
</dbReference>
<feature type="domain" description="SbsA Ig-like" evidence="3">
    <location>
        <begin position="245"/>
        <end position="342"/>
    </location>
</feature>
<proteinExistence type="predicted"/>
<comment type="caution">
    <text evidence="4">The sequence shown here is derived from an EMBL/GenBank/DDBJ whole genome shotgun (WGS) entry which is preliminary data.</text>
</comment>
<dbReference type="PANTHER" id="PTHR46580">
    <property type="entry name" value="SENSOR KINASE-RELATED"/>
    <property type="match status" value="1"/>
</dbReference>
<dbReference type="Gene3D" id="2.60.40.1220">
    <property type="match status" value="2"/>
</dbReference>
<organism evidence="4 5">
    <name type="scientific">Scleromatobacter humisilvae</name>
    <dbReference type="NCBI Taxonomy" id="2897159"/>
    <lineage>
        <taxon>Bacteria</taxon>
        <taxon>Pseudomonadati</taxon>
        <taxon>Pseudomonadota</taxon>
        <taxon>Betaproteobacteria</taxon>
        <taxon>Burkholderiales</taxon>
        <taxon>Sphaerotilaceae</taxon>
        <taxon>Scleromatobacter</taxon>
    </lineage>
</organism>
<sequence>MKNIRSGGACALACVLLAACGGGGGGGDNTSGPPPASVDYFPVPAQARWIYAADDGSIERVDVVAPATTAQGQGVSMVTSDASGALLDSTIAYADASGVTIYPPPDVTGFEHDVGPLKLLAFPPSAGQSFTEIDKTVTSSDFDGDGKPDPVALKSVVTVVGFESVDVPAGHVANALHVRTDSTETVKPTSGGPAYTFRSVVDDWYGPNIGLVRSTEVDYPDGVTAETPTTLTLSAYRVGSVRSETQAPTVTATAPGAVARANGADVSVTFSEAVDADTLASGWRILDASGQAVEGHVTMVGTTAHFVPDSAWAGGSYSATLSTGVTDLIGNPLAQAASWTFSLDATGPALLSATPADGTSQLPLNAPIVLNFSEPVAAASANAGTLWASDGSNAVGFAIAVDGASVTLTPTTAWPLRKTLQLSITGITDAVGNPMAAGANLSFQTDSGAFGYPQSLLSNQAAYGSVITDLDGDGHADFVYTGQTPDGRIAPFVRYGLAGGGLEAPVQLLAGDGDNCSQSDQIRVVDLDGDGRRDVAVGGTWCTWRVLRQTAPRQFTAGESFGYVLNGGAAVVDLDGDGIPEFVGQMDSGRVAVWTQDGARRFGATPVVTTLPSFGGGSLHVADLYGSGVPELVYAGGGNFDSGVSVWQRQVDGSYALRTQMDTGFQMIEDIAVGDVNGDGRPDIVAAIGDYPTQTCVFLQQADGSFAPCVHYPALTWSSAVRIADVDGDGRPDVLVEYSGWGTFGVLYQQADGTLAPEVDYAAPYGSSMASFAVGDLTGDGRPDVVLDGMLMRQRTPGSGDAAPLATPGLAHALRASHLMRALRHPATPSHGSKAGT</sequence>
<dbReference type="InterPro" id="IPR028994">
    <property type="entry name" value="Integrin_alpha_N"/>
</dbReference>
<gene>
    <name evidence="4" type="ORF">LPC04_03325</name>
</gene>
<feature type="chain" id="PRO_5040729538" evidence="2">
    <location>
        <begin position="19"/>
        <end position="837"/>
    </location>
</feature>
<dbReference type="InterPro" id="IPR032812">
    <property type="entry name" value="SbsA_Ig"/>
</dbReference>
<accession>A0A9X1YEE8</accession>
<dbReference type="SUPFAM" id="SSF69318">
    <property type="entry name" value="Integrin alpha N-terminal domain"/>
    <property type="match status" value="2"/>
</dbReference>
<keyword evidence="5" id="KW-1185">Reference proteome</keyword>
<dbReference type="Proteomes" id="UP001139353">
    <property type="component" value="Unassembled WGS sequence"/>
</dbReference>
<feature type="domain" description="SbsA Ig-like" evidence="3">
    <location>
        <begin position="344"/>
        <end position="445"/>
    </location>
</feature>
<dbReference type="InterPro" id="IPR013517">
    <property type="entry name" value="FG-GAP"/>
</dbReference>
<dbReference type="EMBL" id="JAJLJH010000001">
    <property type="protein sequence ID" value="MCK9684734.1"/>
    <property type="molecule type" value="Genomic_DNA"/>
</dbReference>
<reference evidence="4" key="1">
    <citation type="submission" date="2021-11" db="EMBL/GenBank/DDBJ databases">
        <title>BS-T2-15 a new species belonging to the Comamonadaceae family isolated from the soil of a French oak forest.</title>
        <authorList>
            <person name="Mieszkin S."/>
            <person name="Alain K."/>
        </authorList>
    </citation>
    <scope>NUCLEOTIDE SEQUENCE</scope>
    <source>
        <strain evidence="4">BS-T2-15</strain>
    </source>
</reference>
<dbReference type="Pfam" id="PF13205">
    <property type="entry name" value="Big_5"/>
    <property type="match status" value="2"/>
</dbReference>
<dbReference type="RefSeq" id="WP_275680757.1">
    <property type="nucleotide sequence ID" value="NZ_JAJLJH010000001.1"/>
</dbReference>
<keyword evidence="1 2" id="KW-0732">Signal</keyword>
<dbReference type="InterPro" id="IPR014755">
    <property type="entry name" value="Cu-Rt/internalin_Ig-like"/>
</dbReference>
<evidence type="ECO:0000256" key="1">
    <source>
        <dbReference type="ARBA" id="ARBA00022729"/>
    </source>
</evidence>
<evidence type="ECO:0000259" key="3">
    <source>
        <dbReference type="Pfam" id="PF13205"/>
    </source>
</evidence>
<name>A0A9X1YEE8_9BURK</name>
<evidence type="ECO:0000256" key="2">
    <source>
        <dbReference type="SAM" id="SignalP"/>
    </source>
</evidence>
<dbReference type="Gene3D" id="2.40.360.20">
    <property type="match status" value="1"/>
</dbReference>
<evidence type="ECO:0000313" key="4">
    <source>
        <dbReference type="EMBL" id="MCK9684734.1"/>
    </source>
</evidence>
<dbReference type="Pfam" id="PF13517">
    <property type="entry name" value="FG-GAP_3"/>
    <property type="match status" value="3"/>
</dbReference>
<dbReference type="PROSITE" id="PS51257">
    <property type="entry name" value="PROKAR_LIPOPROTEIN"/>
    <property type="match status" value="1"/>
</dbReference>
<dbReference type="AlphaFoldDB" id="A0A9X1YEE8"/>